<dbReference type="GO" id="GO:0046872">
    <property type="term" value="F:metal ion binding"/>
    <property type="evidence" value="ECO:0007669"/>
    <property type="project" value="InterPro"/>
</dbReference>
<name>A0A3E0GYD8_9PSEU</name>
<protein>
    <submittedName>
        <fullName evidence="1">Tryptophan 2,3-dioxygenase</fullName>
    </submittedName>
</protein>
<evidence type="ECO:0000313" key="2">
    <source>
        <dbReference type="Proteomes" id="UP000256269"/>
    </source>
</evidence>
<dbReference type="PANTHER" id="PTHR10138">
    <property type="entry name" value="TRYPTOPHAN 2,3-DIOXYGENASE"/>
    <property type="match status" value="1"/>
</dbReference>
<evidence type="ECO:0000313" key="1">
    <source>
        <dbReference type="EMBL" id="REH34939.1"/>
    </source>
</evidence>
<gene>
    <name evidence="1" type="ORF">BCF44_119215</name>
</gene>
<dbReference type="AlphaFoldDB" id="A0A3E0GYD8"/>
<accession>A0A3E0GYD8</accession>
<keyword evidence="2" id="KW-1185">Reference proteome</keyword>
<keyword evidence="1" id="KW-0560">Oxidoreductase</keyword>
<dbReference type="GO" id="GO:0020037">
    <property type="term" value="F:heme binding"/>
    <property type="evidence" value="ECO:0007669"/>
    <property type="project" value="InterPro"/>
</dbReference>
<dbReference type="GO" id="GO:0019441">
    <property type="term" value="P:L-tryptophan catabolic process to kynurenine"/>
    <property type="evidence" value="ECO:0007669"/>
    <property type="project" value="InterPro"/>
</dbReference>
<dbReference type="Proteomes" id="UP000256269">
    <property type="component" value="Unassembled WGS sequence"/>
</dbReference>
<dbReference type="EMBL" id="QUNO01000019">
    <property type="protein sequence ID" value="REH34939.1"/>
    <property type="molecule type" value="Genomic_DNA"/>
</dbReference>
<organism evidence="1 2">
    <name type="scientific">Kutzneria buriramensis</name>
    <dbReference type="NCBI Taxonomy" id="1045776"/>
    <lineage>
        <taxon>Bacteria</taxon>
        <taxon>Bacillati</taxon>
        <taxon>Actinomycetota</taxon>
        <taxon>Actinomycetes</taxon>
        <taxon>Pseudonocardiales</taxon>
        <taxon>Pseudonocardiaceae</taxon>
        <taxon>Kutzneria</taxon>
    </lineage>
</organism>
<keyword evidence="1" id="KW-0223">Dioxygenase</keyword>
<dbReference type="Gene3D" id="1.20.58.480">
    <property type="match status" value="1"/>
</dbReference>
<dbReference type="InterPro" id="IPR037217">
    <property type="entry name" value="Trp/Indoleamine_2_3_dOase-like"/>
</dbReference>
<dbReference type="PANTHER" id="PTHR10138:SF0">
    <property type="entry name" value="TRYPTOPHAN 2,3-DIOXYGENASE"/>
    <property type="match status" value="1"/>
</dbReference>
<sequence length="192" mass="21398">MTAVTYSGYLRLTELLSLQQPRTPADRPEVRDSERLFIVVHQASEILLSQALADLRQIVATGCRHASFAQRVERVTWLVDTLVAHLALLRGALPSEDFLVFRDRLGTASGAQSVQFQQLFRLTDVVVTANDERHAASDHQRVARLAAAVRRWRTTHLEMVADMIGNRRGTGDTAGVRYLAHQMTNSPLGARS</sequence>
<dbReference type="RefSeq" id="WP_116180315.1">
    <property type="nucleotide sequence ID" value="NZ_CP144375.1"/>
</dbReference>
<comment type="caution">
    <text evidence="1">The sequence shown here is derived from an EMBL/GenBank/DDBJ whole genome shotgun (WGS) entry which is preliminary data.</text>
</comment>
<dbReference type="Pfam" id="PF03301">
    <property type="entry name" value="Trp_dioxygenase"/>
    <property type="match status" value="1"/>
</dbReference>
<dbReference type="InterPro" id="IPR004981">
    <property type="entry name" value="Trp_2_3_dOase"/>
</dbReference>
<dbReference type="SUPFAM" id="SSF140959">
    <property type="entry name" value="Indolic compounds 2,3-dioxygenase-like"/>
    <property type="match status" value="1"/>
</dbReference>
<dbReference type="GO" id="GO:0004833">
    <property type="term" value="F:L-tryptophan 2,3-dioxygenase activity"/>
    <property type="evidence" value="ECO:0007669"/>
    <property type="project" value="InterPro"/>
</dbReference>
<dbReference type="GO" id="GO:0019442">
    <property type="term" value="P:L-tryptophan catabolic process to acetyl-CoA"/>
    <property type="evidence" value="ECO:0007669"/>
    <property type="project" value="TreeGrafter"/>
</dbReference>
<dbReference type="OrthoDB" id="9776847at2"/>
<proteinExistence type="predicted"/>
<reference evidence="1 2" key="1">
    <citation type="submission" date="2018-08" db="EMBL/GenBank/DDBJ databases">
        <title>Genomic Encyclopedia of Archaeal and Bacterial Type Strains, Phase II (KMG-II): from individual species to whole genera.</title>
        <authorList>
            <person name="Goeker M."/>
        </authorList>
    </citation>
    <scope>NUCLEOTIDE SEQUENCE [LARGE SCALE GENOMIC DNA]</scope>
    <source>
        <strain evidence="1 2">DSM 45791</strain>
    </source>
</reference>